<dbReference type="RefSeq" id="WP_198060978.1">
    <property type="nucleotide sequence ID" value="NZ_CP065856.1"/>
</dbReference>
<evidence type="ECO:0000313" key="3">
    <source>
        <dbReference type="EMBL" id="QPV62163.1"/>
    </source>
</evidence>
<evidence type="ECO:0000313" key="4">
    <source>
        <dbReference type="Proteomes" id="UP000595001"/>
    </source>
</evidence>
<dbReference type="AlphaFoldDB" id="A0A7T3FWU7"/>
<dbReference type="EMBL" id="CP065856">
    <property type="protein sequence ID" value="QPV62163.1"/>
    <property type="molecule type" value="Genomic_DNA"/>
</dbReference>
<evidence type="ECO:0000259" key="2">
    <source>
        <dbReference type="Pfam" id="PF26028"/>
    </source>
</evidence>
<name>A0A7T3FWU7_9EURY</name>
<keyword evidence="1" id="KW-1133">Transmembrane helix</keyword>
<feature type="transmembrane region" description="Helical" evidence="1">
    <location>
        <begin position="12"/>
        <end position="34"/>
    </location>
</feature>
<evidence type="ECO:0000256" key="1">
    <source>
        <dbReference type="SAM" id="Phobius"/>
    </source>
</evidence>
<sequence>MLPIPLQLVDGFLLKVNFGDALIVGFVLGLFAVATQRSRKLLTLHLIAFGALFLLSPASMYTPQELSLLNSIIQYKIIGLVLLVVSPVLYTTAQK</sequence>
<feature type="domain" description="DUF8006" evidence="2">
    <location>
        <begin position="4"/>
        <end position="95"/>
    </location>
</feature>
<dbReference type="OrthoDB" id="213516at2157"/>
<feature type="transmembrane region" description="Helical" evidence="1">
    <location>
        <begin position="73"/>
        <end position="93"/>
    </location>
</feature>
<keyword evidence="4" id="KW-1185">Reference proteome</keyword>
<dbReference type="KEGG" id="hlt:I7X12_15650"/>
<dbReference type="Proteomes" id="UP000595001">
    <property type="component" value="Chromosome"/>
</dbReference>
<dbReference type="GeneID" id="60589957"/>
<dbReference type="InterPro" id="IPR058319">
    <property type="entry name" value="DUF8006"/>
</dbReference>
<accession>A0A7T3FWU7</accession>
<feature type="transmembrane region" description="Helical" evidence="1">
    <location>
        <begin position="41"/>
        <end position="61"/>
    </location>
</feature>
<keyword evidence="1" id="KW-0472">Membrane</keyword>
<protein>
    <recommendedName>
        <fullName evidence="2">DUF8006 domain-containing protein</fullName>
    </recommendedName>
</protein>
<reference evidence="3 4" key="1">
    <citation type="submission" date="2020-12" db="EMBL/GenBank/DDBJ databases">
        <title>Halosimplex halophilum sp. nov. and Halosimplex salinum sp. nov., two new members of the genus Halosimplex.</title>
        <authorList>
            <person name="Cui H.L."/>
        </authorList>
    </citation>
    <scope>NUCLEOTIDE SEQUENCE [LARGE SCALE GENOMIC DNA]</scope>
    <source>
        <strain evidence="3 4">YGH94</strain>
    </source>
</reference>
<dbReference type="Pfam" id="PF26028">
    <property type="entry name" value="DUF8006"/>
    <property type="match status" value="1"/>
</dbReference>
<organism evidence="3 4">
    <name type="scientific">Halosimplex litoreum</name>
    <dbReference type="NCBI Taxonomy" id="1198301"/>
    <lineage>
        <taxon>Archaea</taxon>
        <taxon>Methanobacteriati</taxon>
        <taxon>Methanobacteriota</taxon>
        <taxon>Stenosarchaea group</taxon>
        <taxon>Halobacteria</taxon>
        <taxon>Halobacteriales</taxon>
        <taxon>Haloarculaceae</taxon>
        <taxon>Halosimplex</taxon>
    </lineage>
</organism>
<keyword evidence="1" id="KW-0812">Transmembrane</keyword>
<proteinExistence type="predicted"/>
<gene>
    <name evidence="3" type="ORF">I7X12_15650</name>
</gene>